<protein>
    <submittedName>
        <fullName evidence="1">Uncharacterized protein</fullName>
    </submittedName>
</protein>
<accession>A0ACC2PSN0</accession>
<keyword evidence="2" id="KW-1185">Reference proteome</keyword>
<gene>
    <name evidence="1" type="ORF">QAD02_021786</name>
</gene>
<evidence type="ECO:0000313" key="1">
    <source>
        <dbReference type="EMBL" id="KAJ8685993.1"/>
    </source>
</evidence>
<evidence type="ECO:0000313" key="2">
    <source>
        <dbReference type="Proteomes" id="UP001239111"/>
    </source>
</evidence>
<reference evidence="1" key="1">
    <citation type="submission" date="2023-04" db="EMBL/GenBank/DDBJ databases">
        <title>A chromosome-level genome assembly of the parasitoid wasp Eretmocerus hayati.</title>
        <authorList>
            <person name="Zhong Y."/>
            <person name="Liu S."/>
            <person name="Liu Y."/>
        </authorList>
    </citation>
    <scope>NUCLEOTIDE SEQUENCE</scope>
    <source>
        <strain evidence="1">ZJU_SS_LIU_2023</strain>
    </source>
</reference>
<proteinExistence type="predicted"/>
<dbReference type="Proteomes" id="UP001239111">
    <property type="component" value="Chromosome 1"/>
</dbReference>
<organism evidence="1 2">
    <name type="scientific">Eretmocerus hayati</name>
    <dbReference type="NCBI Taxonomy" id="131215"/>
    <lineage>
        <taxon>Eukaryota</taxon>
        <taxon>Metazoa</taxon>
        <taxon>Ecdysozoa</taxon>
        <taxon>Arthropoda</taxon>
        <taxon>Hexapoda</taxon>
        <taxon>Insecta</taxon>
        <taxon>Pterygota</taxon>
        <taxon>Neoptera</taxon>
        <taxon>Endopterygota</taxon>
        <taxon>Hymenoptera</taxon>
        <taxon>Apocrita</taxon>
        <taxon>Proctotrupomorpha</taxon>
        <taxon>Chalcidoidea</taxon>
        <taxon>Aphelinidae</taxon>
        <taxon>Aphelininae</taxon>
        <taxon>Eretmocerus</taxon>
    </lineage>
</organism>
<comment type="caution">
    <text evidence="1">The sequence shown here is derived from an EMBL/GenBank/DDBJ whole genome shotgun (WGS) entry which is preliminary data.</text>
</comment>
<name>A0ACC2PSN0_9HYME</name>
<dbReference type="EMBL" id="CM056741">
    <property type="protein sequence ID" value="KAJ8685993.1"/>
    <property type="molecule type" value="Genomic_DNA"/>
</dbReference>
<sequence length="186" mass="20975">MRCFHGENERDVELSGPTGYNDTDTIEDSTPSRITEDSIIEDLPLTHSEKARNLLRHWQTFEPDRFRWNSKGNVIIDGRLIPQSDITKLLANVVAKGNKRGEVPVGHLEIAQFIGTSATPVNLVGNLDILENAKRLTDPLRKPPKRQGSIGPITPSNPKRRVMEIARPSPPVTRKSLKKKWLNFQL</sequence>